<accession>A0ABN1Q5H9</accession>
<reference evidence="2 3" key="1">
    <citation type="journal article" date="2019" name="Int. J. Syst. Evol. Microbiol.">
        <title>The Global Catalogue of Microorganisms (GCM) 10K type strain sequencing project: providing services to taxonomists for standard genome sequencing and annotation.</title>
        <authorList>
            <consortium name="The Broad Institute Genomics Platform"/>
            <consortium name="The Broad Institute Genome Sequencing Center for Infectious Disease"/>
            <person name="Wu L."/>
            <person name="Ma J."/>
        </authorList>
    </citation>
    <scope>NUCLEOTIDE SEQUENCE [LARGE SCALE GENOMIC DNA]</scope>
    <source>
        <strain evidence="2 3">JCM 11136</strain>
    </source>
</reference>
<proteinExistence type="predicted"/>
<sequence>MDLLISTNLQARAERAGKAEQLRSAGRTRAIADGGADGSAGGDGGGEAIEKPAAAAFV</sequence>
<feature type="compositionally biased region" description="Gly residues" evidence="1">
    <location>
        <begin position="35"/>
        <end position="47"/>
    </location>
</feature>
<dbReference type="EMBL" id="BAAAHQ010000023">
    <property type="protein sequence ID" value="GAA0937760.1"/>
    <property type="molecule type" value="Genomic_DNA"/>
</dbReference>
<evidence type="ECO:0000256" key="1">
    <source>
        <dbReference type="SAM" id="MobiDB-lite"/>
    </source>
</evidence>
<organism evidence="2 3">
    <name type="scientific">Nonomuraea longicatena</name>
    <dbReference type="NCBI Taxonomy" id="83682"/>
    <lineage>
        <taxon>Bacteria</taxon>
        <taxon>Bacillati</taxon>
        <taxon>Actinomycetota</taxon>
        <taxon>Actinomycetes</taxon>
        <taxon>Streptosporangiales</taxon>
        <taxon>Streptosporangiaceae</taxon>
        <taxon>Nonomuraea</taxon>
    </lineage>
</organism>
<name>A0ABN1Q5H9_9ACTN</name>
<keyword evidence="3" id="KW-1185">Reference proteome</keyword>
<dbReference type="RefSeq" id="WP_343952151.1">
    <property type="nucleotide sequence ID" value="NZ_BAAAHQ010000023.1"/>
</dbReference>
<comment type="caution">
    <text evidence="2">The sequence shown here is derived from an EMBL/GenBank/DDBJ whole genome shotgun (WGS) entry which is preliminary data.</text>
</comment>
<dbReference type="Proteomes" id="UP001501578">
    <property type="component" value="Unassembled WGS sequence"/>
</dbReference>
<evidence type="ECO:0000313" key="2">
    <source>
        <dbReference type="EMBL" id="GAA0937760.1"/>
    </source>
</evidence>
<protein>
    <submittedName>
        <fullName evidence="2">Uncharacterized protein</fullName>
    </submittedName>
</protein>
<gene>
    <name evidence="2" type="ORF">GCM10009560_47330</name>
</gene>
<feature type="region of interest" description="Disordered" evidence="1">
    <location>
        <begin position="16"/>
        <end position="47"/>
    </location>
</feature>
<evidence type="ECO:0000313" key="3">
    <source>
        <dbReference type="Proteomes" id="UP001501578"/>
    </source>
</evidence>